<gene>
    <name evidence="6" type="ORF">BIW11_06988</name>
</gene>
<accession>A0A1V9XVW0</accession>
<keyword evidence="7" id="KW-1185">Reference proteome</keyword>
<comment type="caution">
    <text evidence="6">The sequence shown here is derived from an EMBL/GenBank/DDBJ whole genome shotgun (WGS) entry which is preliminary data.</text>
</comment>
<feature type="compositionally biased region" description="Polar residues" evidence="5">
    <location>
        <begin position="62"/>
        <end position="74"/>
    </location>
</feature>
<sequence length="177" mass="19911">MIIISLPVVINAAVSTHTSDHQQQHHQQQHHQQGTYHLQQYSTYASPSPLSQPPPYERDQLHAQQSSDVDGNHIQTDYQGPASQIVLPSILSVPSLCKVTLCAKMYSSMSSINWMFIEGLLLHSRLTTSIFRKDAPFPLYYAIGWVQESKSATSSDLYVDRDVAIEIVRVSSNKVYL</sequence>
<dbReference type="GO" id="GO:0016020">
    <property type="term" value="C:membrane"/>
    <property type="evidence" value="ECO:0007669"/>
    <property type="project" value="UniProtKB-SubCell"/>
</dbReference>
<evidence type="ECO:0000313" key="6">
    <source>
        <dbReference type="EMBL" id="OQR77581.1"/>
    </source>
</evidence>
<feature type="region of interest" description="Disordered" evidence="5">
    <location>
        <begin position="44"/>
        <end position="74"/>
    </location>
</feature>
<organism evidence="6 7">
    <name type="scientific">Tropilaelaps mercedesae</name>
    <dbReference type="NCBI Taxonomy" id="418985"/>
    <lineage>
        <taxon>Eukaryota</taxon>
        <taxon>Metazoa</taxon>
        <taxon>Ecdysozoa</taxon>
        <taxon>Arthropoda</taxon>
        <taxon>Chelicerata</taxon>
        <taxon>Arachnida</taxon>
        <taxon>Acari</taxon>
        <taxon>Parasitiformes</taxon>
        <taxon>Mesostigmata</taxon>
        <taxon>Gamasina</taxon>
        <taxon>Dermanyssoidea</taxon>
        <taxon>Laelapidae</taxon>
        <taxon>Tropilaelaps</taxon>
    </lineage>
</organism>
<evidence type="ECO:0000256" key="5">
    <source>
        <dbReference type="SAM" id="MobiDB-lite"/>
    </source>
</evidence>
<reference evidence="6 7" key="1">
    <citation type="journal article" date="2017" name="Gigascience">
        <title>Draft genome of the honey bee ectoparasitic mite, Tropilaelaps mercedesae, is shaped by the parasitic life history.</title>
        <authorList>
            <person name="Dong X."/>
            <person name="Armstrong S.D."/>
            <person name="Xia D."/>
            <person name="Makepeace B.L."/>
            <person name="Darby A.C."/>
            <person name="Kadowaki T."/>
        </authorList>
    </citation>
    <scope>NUCLEOTIDE SEQUENCE [LARGE SCALE GENOMIC DNA]</scope>
    <source>
        <strain evidence="6">Wuxi-XJTLU</strain>
    </source>
</reference>
<dbReference type="STRING" id="418985.A0A1V9XVW0"/>
<evidence type="ECO:0000256" key="4">
    <source>
        <dbReference type="ARBA" id="ARBA00023136"/>
    </source>
</evidence>
<protein>
    <submittedName>
        <fullName evidence="6">Corticotropin-releasing factor receptor 2-like</fullName>
    </submittedName>
</protein>
<comment type="subcellular location">
    <subcellularLocation>
        <location evidence="1">Membrane</location>
        <topology evidence="1">Multi-pass membrane protein</topology>
    </subcellularLocation>
</comment>
<proteinExistence type="predicted"/>
<keyword evidence="2" id="KW-0812">Transmembrane</keyword>
<dbReference type="GO" id="GO:0004930">
    <property type="term" value="F:G protein-coupled receptor activity"/>
    <property type="evidence" value="ECO:0007669"/>
    <property type="project" value="InterPro"/>
</dbReference>
<dbReference type="OrthoDB" id="5967113at2759"/>
<evidence type="ECO:0000256" key="2">
    <source>
        <dbReference type="ARBA" id="ARBA00022692"/>
    </source>
</evidence>
<keyword evidence="3" id="KW-1133">Transmembrane helix</keyword>
<evidence type="ECO:0000313" key="7">
    <source>
        <dbReference type="Proteomes" id="UP000192247"/>
    </source>
</evidence>
<evidence type="ECO:0000256" key="3">
    <source>
        <dbReference type="ARBA" id="ARBA00022989"/>
    </source>
</evidence>
<dbReference type="EMBL" id="MNPL01003372">
    <property type="protein sequence ID" value="OQR77581.1"/>
    <property type="molecule type" value="Genomic_DNA"/>
</dbReference>
<dbReference type="AlphaFoldDB" id="A0A1V9XVW0"/>
<keyword evidence="4" id="KW-0472">Membrane</keyword>
<dbReference type="Proteomes" id="UP000192247">
    <property type="component" value="Unassembled WGS sequence"/>
</dbReference>
<name>A0A1V9XVW0_9ACAR</name>
<evidence type="ECO:0000256" key="1">
    <source>
        <dbReference type="ARBA" id="ARBA00004141"/>
    </source>
</evidence>
<keyword evidence="6" id="KW-0675">Receptor</keyword>
<dbReference type="Pfam" id="PF00002">
    <property type="entry name" value="7tm_2"/>
    <property type="match status" value="1"/>
</dbReference>
<feature type="region of interest" description="Disordered" evidence="5">
    <location>
        <begin position="17"/>
        <end position="36"/>
    </location>
</feature>
<dbReference type="InParanoid" id="A0A1V9XVW0"/>
<dbReference type="Gene3D" id="1.20.1070.10">
    <property type="entry name" value="Rhodopsin 7-helix transmembrane proteins"/>
    <property type="match status" value="1"/>
</dbReference>
<dbReference type="InterPro" id="IPR000832">
    <property type="entry name" value="GPCR_2_secretin-like"/>
</dbReference>